<evidence type="ECO:0000256" key="1">
    <source>
        <dbReference type="SAM" id="MobiDB-lite"/>
    </source>
</evidence>
<feature type="compositionally biased region" description="Basic and acidic residues" evidence="1">
    <location>
        <begin position="145"/>
        <end position="159"/>
    </location>
</feature>
<gene>
    <name evidence="2" type="ORF">JVT61DRAFT_7872</name>
</gene>
<reference evidence="2" key="1">
    <citation type="submission" date="2021-03" db="EMBL/GenBank/DDBJ databases">
        <title>Evolutionary innovations through gain and loss of genes in the ectomycorrhizal Boletales.</title>
        <authorList>
            <person name="Wu G."/>
            <person name="Miyauchi S."/>
            <person name="Morin E."/>
            <person name="Yang Z.-L."/>
            <person name="Xu J."/>
            <person name="Martin F.M."/>
        </authorList>
    </citation>
    <scope>NUCLEOTIDE SEQUENCE</scope>
    <source>
        <strain evidence="2">BR01</strain>
    </source>
</reference>
<sequence>MVQTVRPVSEPAAPDGRFGYQVPPPVPTFVGSQSVTAFEQDRIANKAARSMMSTGGKTSGSNTQVFSDPRSFPTNGVHPPNLSTPRSHTPAPSLHGISVAPSSGRSSPLSDGEDENEQTGNQLWDIEEEEDVDDETGQQEDRDDEADHTRFSDMYEDGHAAGLDDMPNGGAMVDDTPADTGELYFVFFKSYNSHLTIIMIL</sequence>
<dbReference type="Proteomes" id="UP000683000">
    <property type="component" value="Unassembled WGS sequence"/>
</dbReference>
<accession>A0A8I2YHK4</accession>
<keyword evidence="3" id="KW-1185">Reference proteome</keyword>
<evidence type="ECO:0000313" key="2">
    <source>
        <dbReference type="EMBL" id="KAG6372399.1"/>
    </source>
</evidence>
<feature type="compositionally biased region" description="Acidic residues" evidence="1">
    <location>
        <begin position="125"/>
        <end position="144"/>
    </location>
</feature>
<proteinExistence type="predicted"/>
<feature type="region of interest" description="Disordered" evidence="1">
    <location>
        <begin position="46"/>
        <end position="168"/>
    </location>
</feature>
<organism evidence="2 3">
    <name type="scientific">Boletus reticuloceps</name>
    <dbReference type="NCBI Taxonomy" id="495285"/>
    <lineage>
        <taxon>Eukaryota</taxon>
        <taxon>Fungi</taxon>
        <taxon>Dikarya</taxon>
        <taxon>Basidiomycota</taxon>
        <taxon>Agaricomycotina</taxon>
        <taxon>Agaricomycetes</taxon>
        <taxon>Agaricomycetidae</taxon>
        <taxon>Boletales</taxon>
        <taxon>Boletineae</taxon>
        <taxon>Boletaceae</taxon>
        <taxon>Boletoideae</taxon>
        <taxon>Boletus</taxon>
    </lineage>
</organism>
<feature type="compositionally biased region" description="Polar residues" evidence="1">
    <location>
        <begin position="100"/>
        <end position="109"/>
    </location>
</feature>
<comment type="caution">
    <text evidence="2">The sequence shown here is derived from an EMBL/GenBank/DDBJ whole genome shotgun (WGS) entry which is preliminary data.</text>
</comment>
<name>A0A8I2YHK4_9AGAM</name>
<dbReference type="AlphaFoldDB" id="A0A8I2YHK4"/>
<feature type="compositionally biased region" description="Low complexity" evidence="1">
    <location>
        <begin position="53"/>
        <end position="63"/>
    </location>
</feature>
<feature type="region of interest" description="Disordered" evidence="1">
    <location>
        <begin position="1"/>
        <end position="25"/>
    </location>
</feature>
<dbReference type="EMBL" id="JAGFBS010000028">
    <property type="protein sequence ID" value="KAG6372399.1"/>
    <property type="molecule type" value="Genomic_DNA"/>
</dbReference>
<protein>
    <submittedName>
        <fullName evidence="2">Uncharacterized protein</fullName>
    </submittedName>
</protein>
<evidence type="ECO:0000313" key="3">
    <source>
        <dbReference type="Proteomes" id="UP000683000"/>
    </source>
</evidence>